<reference evidence="2 3" key="1">
    <citation type="submission" date="2019-11" db="EMBL/GenBank/DDBJ databases">
        <title>Comparative genomics of hydrocarbon-degrading Desulfosarcina strains.</title>
        <authorList>
            <person name="Watanabe M."/>
            <person name="Kojima H."/>
            <person name="Fukui M."/>
        </authorList>
    </citation>
    <scope>NUCLEOTIDE SEQUENCE [LARGE SCALE GENOMIC DNA]</scope>
    <source>
        <strain evidence="2 3">28bB2T</strain>
    </source>
</reference>
<dbReference type="Pfam" id="PF08241">
    <property type="entry name" value="Methyltransf_11"/>
    <property type="match status" value="1"/>
</dbReference>
<dbReference type="KEGG" id="dov:DSCO28_70530"/>
<dbReference type="Gene3D" id="3.40.50.150">
    <property type="entry name" value="Vaccinia Virus protein VP39"/>
    <property type="match status" value="1"/>
</dbReference>
<dbReference type="Proteomes" id="UP000425960">
    <property type="component" value="Chromosome"/>
</dbReference>
<gene>
    <name evidence="2" type="ORF">DSCO28_70530</name>
</gene>
<dbReference type="EMBL" id="AP021876">
    <property type="protein sequence ID" value="BBO86487.1"/>
    <property type="molecule type" value="Genomic_DNA"/>
</dbReference>
<accession>A0A5K8A1W2</accession>
<dbReference type="AlphaFoldDB" id="A0A5K8A1W2"/>
<dbReference type="InterPro" id="IPR013216">
    <property type="entry name" value="Methyltransf_11"/>
</dbReference>
<name>A0A5K8A1W2_9BACT</name>
<evidence type="ECO:0000313" key="2">
    <source>
        <dbReference type="EMBL" id="BBO86487.1"/>
    </source>
</evidence>
<dbReference type="InterPro" id="IPR029063">
    <property type="entry name" value="SAM-dependent_MTases_sf"/>
</dbReference>
<dbReference type="InterPro" id="IPR050508">
    <property type="entry name" value="Methyltransf_Superfamily"/>
</dbReference>
<dbReference type="RefSeq" id="WP_155325763.1">
    <property type="nucleotide sequence ID" value="NZ_AP021876.1"/>
</dbReference>
<dbReference type="PANTHER" id="PTHR42912:SF80">
    <property type="entry name" value="METHYLTRANSFERASE DOMAIN-CONTAINING PROTEIN"/>
    <property type="match status" value="1"/>
</dbReference>
<sequence length="205" mass="22248">MNVSRYDERARGLNACMYAYYAQQIKESTGVISGVCLDAGCGGGYLGLALAKITNLNFIFLDISSAMLEKADTHIVEDGLQGKARTLLGDVHSIPLEEGSVNLVISRGSIPFWKDPEIALKEVYRVLAPGGKAFVGGGRGTPEIQAQIAAAMKARGIEPPNDRKHRDGPPNRMMKRDYNGILQKSGIPQFHVTKGNNGMWIQMGK</sequence>
<evidence type="ECO:0000259" key="1">
    <source>
        <dbReference type="Pfam" id="PF08241"/>
    </source>
</evidence>
<protein>
    <recommendedName>
        <fullName evidence="1">Methyltransferase type 11 domain-containing protein</fullName>
    </recommendedName>
</protein>
<feature type="domain" description="Methyltransferase type 11" evidence="1">
    <location>
        <begin position="37"/>
        <end position="134"/>
    </location>
</feature>
<evidence type="ECO:0000313" key="3">
    <source>
        <dbReference type="Proteomes" id="UP000425960"/>
    </source>
</evidence>
<dbReference type="PANTHER" id="PTHR42912">
    <property type="entry name" value="METHYLTRANSFERASE"/>
    <property type="match status" value="1"/>
</dbReference>
<dbReference type="CDD" id="cd02440">
    <property type="entry name" value="AdoMet_MTases"/>
    <property type="match status" value="1"/>
</dbReference>
<dbReference type="SUPFAM" id="SSF53335">
    <property type="entry name" value="S-adenosyl-L-methionine-dependent methyltransferases"/>
    <property type="match status" value="1"/>
</dbReference>
<proteinExistence type="predicted"/>
<organism evidence="2 3">
    <name type="scientific">Desulfosarcina ovata subsp. sediminis</name>
    <dbReference type="NCBI Taxonomy" id="885957"/>
    <lineage>
        <taxon>Bacteria</taxon>
        <taxon>Pseudomonadati</taxon>
        <taxon>Thermodesulfobacteriota</taxon>
        <taxon>Desulfobacteria</taxon>
        <taxon>Desulfobacterales</taxon>
        <taxon>Desulfosarcinaceae</taxon>
        <taxon>Desulfosarcina</taxon>
    </lineage>
</organism>
<dbReference type="GO" id="GO:0008757">
    <property type="term" value="F:S-adenosylmethionine-dependent methyltransferase activity"/>
    <property type="evidence" value="ECO:0007669"/>
    <property type="project" value="InterPro"/>
</dbReference>